<dbReference type="HAMAP" id="MF_02128">
    <property type="entry name" value="TMP_kinase"/>
    <property type="match status" value="1"/>
</dbReference>
<comment type="caution">
    <text evidence="2">Lacks conserved residue(s) required for the propagation of feature annotation.</text>
</comment>
<feature type="binding site" evidence="2">
    <location>
        <position position="43"/>
    </location>
    <ligand>
        <name>Mg(2+)</name>
        <dbReference type="ChEBI" id="CHEBI:18420"/>
        <label>2</label>
    </ligand>
</feature>
<feature type="binding site" evidence="2">
    <location>
        <position position="201"/>
    </location>
    <ligand>
        <name>Mg(2+)</name>
        <dbReference type="ChEBI" id="CHEBI:18420"/>
        <label>5</label>
    </ligand>
</feature>
<dbReference type="InterPro" id="IPR036921">
    <property type="entry name" value="PurM-like_N_sf"/>
</dbReference>
<dbReference type="InterPro" id="IPR010918">
    <property type="entry name" value="PurM-like_C_dom"/>
</dbReference>
<dbReference type="EMBL" id="CP125669">
    <property type="protein sequence ID" value="WHP04641.1"/>
    <property type="molecule type" value="Genomic_DNA"/>
</dbReference>
<feature type="binding site" evidence="2">
    <location>
        <position position="50"/>
    </location>
    <ligand>
        <name>substrate</name>
    </ligand>
</feature>
<feature type="binding site" evidence="2">
    <location>
        <position position="143"/>
    </location>
    <ligand>
        <name>ATP</name>
        <dbReference type="ChEBI" id="CHEBI:30616"/>
    </ligand>
</feature>
<keyword evidence="6" id="KW-1185">Reference proteome</keyword>
<dbReference type="PANTHER" id="PTHR30270:SF0">
    <property type="entry name" value="THIAMINE-MONOPHOSPHATE KINASE"/>
    <property type="match status" value="1"/>
</dbReference>
<dbReference type="NCBIfam" id="TIGR01379">
    <property type="entry name" value="thiL"/>
    <property type="match status" value="1"/>
</dbReference>
<feature type="binding site" evidence="2">
    <location>
        <begin position="117"/>
        <end position="118"/>
    </location>
    <ligand>
        <name>ATP</name>
        <dbReference type="ChEBI" id="CHEBI:30616"/>
    </ligand>
</feature>
<dbReference type="SUPFAM" id="SSF56042">
    <property type="entry name" value="PurM C-terminal domain-like"/>
    <property type="match status" value="1"/>
</dbReference>
<feature type="domain" description="PurM-like N-terminal" evidence="3">
    <location>
        <begin position="24"/>
        <end position="134"/>
    </location>
</feature>
<dbReference type="InterPro" id="IPR016188">
    <property type="entry name" value="PurM-like_N"/>
</dbReference>
<dbReference type="GO" id="GO:0009030">
    <property type="term" value="F:thiamine-phosphate kinase activity"/>
    <property type="evidence" value="ECO:0007669"/>
    <property type="project" value="UniProtKB-EC"/>
</dbReference>
<dbReference type="Pfam" id="PF00586">
    <property type="entry name" value="AIRS"/>
    <property type="match status" value="1"/>
</dbReference>
<keyword evidence="2" id="KW-0067">ATP-binding</keyword>
<feature type="binding site" evidence="2">
    <location>
        <position position="26"/>
    </location>
    <ligand>
        <name>Mg(2+)</name>
        <dbReference type="ChEBI" id="CHEBI:18420"/>
        <label>4</label>
    </ligand>
</feature>
<accession>A0ABY8S081</accession>
<feature type="binding site" evidence="2">
    <location>
        <position position="26"/>
    </location>
    <ligand>
        <name>Mg(2+)</name>
        <dbReference type="ChEBI" id="CHEBI:18420"/>
        <label>3</label>
    </ligand>
</feature>
<evidence type="ECO:0000313" key="6">
    <source>
        <dbReference type="Proteomes" id="UP001229836"/>
    </source>
</evidence>
<dbReference type="PIRSF" id="PIRSF005303">
    <property type="entry name" value="Thiam_monoph_kin"/>
    <property type="match status" value="1"/>
</dbReference>
<feature type="binding site" evidence="2">
    <location>
        <position position="71"/>
    </location>
    <ligand>
        <name>Mg(2+)</name>
        <dbReference type="ChEBI" id="CHEBI:18420"/>
        <label>3</label>
    </ligand>
</feature>
<gene>
    <name evidence="2 5" type="primary">thiL</name>
    <name evidence="5" type="ORF">QLH32_11305</name>
</gene>
<feature type="binding site" evidence="2">
    <location>
        <position position="118"/>
    </location>
    <ligand>
        <name>Mg(2+)</name>
        <dbReference type="ChEBI" id="CHEBI:18420"/>
        <label>1</label>
    </ligand>
</feature>
<keyword evidence="2 5" id="KW-0808">Transferase</keyword>
<feature type="binding site" evidence="2">
    <location>
        <position position="198"/>
    </location>
    <ligand>
        <name>Mg(2+)</name>
        <dbReference type="ChEBI" id="CHEBI:18420"/>
        <label>3</label>
    </ligand>
</feature>
<reference evidence="5 6" key="1">
    <citation type="submission" date="2023-05" db="EMBL/GenBank/DDBJ databases">
        <title>The complete genome of Acinetobacter sp. nov KCTC 92772.</title>
        <authorList>
            <person name="Zhou G."/>
        </authorList>
    </citation>
    <scope>NUCLEOTIDE SEQUENCE [LARGE SCALE GENOMIC DNA]</scope>
    <source>
        <strain evidence="5 6">KCTC 92772</strain>
    </source>
</reference>
<feature type="binding site" evidence="2">
    <location>
        <position position="248"/>
    </location>
    <ligand>
        <name>substrate</name>
    </ligand>
</feature>
<keyword evidence="2" id="KW-0460">Magnesium</keyword>
<dbReference type="CDD" id="cd02194">
    <property type="entry name" value="ThiL"/>
    <property type="match status" value="1"/>
</dbReference>
<sequence>MAEFSIIDQYFKRASKSGVSLGVGDDSAIVTPPPSQQLVICTDTLVAGRHFPLNTSAHAIGWKSVAVNLSDLAAMGAKPHSILLALSLPTVDHGWLAGFSQGLFDCCDQFGVSLIGGDTTQSSQLTITVTALGWIEHGQAVTRAGAQVGDYICVSGQIGDAAFGLQHLGHALQQRLDYPTPRCNLGQQLKGLASSMIDVSDGLAQDLGHILKASNVGAKLQLEQLPINESLKKLEKQQAWHYALAGGDDYELCFTISPQNFEKLLRQQLDVPLTIIGEITQQTGLSFVYMGENHPLPVQGYQHFA</sequence>
<proteinExistence type="inferred from homology"/>
<feature type="binding site" evidence="2">
    <location>
        <position position="42"/>
    </location>
    <ligand>
        <name>Mg(2+)</name>
        <dbReference type="ChEBI" id="CHEBI:18420"/>
        <label>1</label>
    </ligand>
</feature>
<dbReference type="Gene3D" id="3.90.650.10">
    <property type="entry name" value="PurM-like C-terminal domain"/>
    <property type="match status" value="1"/>
</dbReference>
<organism evidence="5 6">
    <name type="scientific">Acinetobacter corruptisaponis</name>
    <dbReference type="NCBI Taxonomy" id="3045147"/>
    <lineage>
        <taxon>Bacteria</taxon>
        <taxon>Pseudomonadati</taxon>
        <taxon>Pseudomonadota</taxon>
        <taxon>Gammaproteobacteria</taxon>
        <taxon>Moraxellales</taxon>
        <taxon>Moraxellaceae</taxon>
        <taxon>Acinetobacter</taxon>
    </lineage>
</organism>
<feature type="binding site" evidence="2">
    <location>
        <position position="200"/>
    </location>
    <ligand>
        <name>ATP</name>
        <dbReference type="ChEBI" id="CHEBI:30616"/>
    </ligand>
</feature>
<comment type="catalytic activity">
    <reaction evidence="2">
        <text>thiamine phosphate + ATP = thiamine diphosphate + ADP</text>
        <dbReference type="Rhea" id="RHEA:15913"/>
        <dbReference type="ChEBI" id="CHEBI:30616"/>
        <dbReference type="ChEBI" id="CHEBI:37575"/>
        <dbReference type="ChEBI" id="CHEBI:58937"/>
        <dbReference type="ChEBI" id="CHEBI:456216"/>
        <dbReference type="EC" id="2.7.4.16"/>
    </reaction>
</comment>
<dbReference type="PANTHER" id="PTHR30270">
    <property type="entry name" value="THIAMINE-MONOPHOSPHATE KINASE"/>
    <property type="match status" value="1"/>
</dbReference>
<evidence type="ECO:0000256" key="1">
    <source>
        <dbReference type="ARBA" id="ARBA00022977"/>
    </source>
</evidence>
<comment type="function">
    <text evidence="2">Catalyzes the ATP-dependent phosphorylation of thiamine-monophosphate (TMP) to form thiamine-pyrophosphate (TPP), the active form of vitamin B1.</text>
</comment>
<evidence type="ECO:0000259" key="3">
    <source>
        <dbReference type="Pfam" id="PF00586"/>
    </source>
</evidence>
<feature type="domain" description="PurM-like C-terminal" evidence="4">
    <location>
        <begin position="185"/>
        <end position="288"/>
    </location>
</feature>
<keyword evidence="1 2" id="KW-0784">Thiamine biosynthesis</keyword>
<evidence type="ECO:0000259" key="4">
    <source>
        <dbReference type="Pfam" id="PF02769"/>
    </source>
</evidence>
<comment type="similarity">
    <text evidence="2">Belongs to the thiamine-monophosphate kinase family.</text>
</comment>
<feature type="binding site" evidence="2">
    <location>
        <position position="71"/>
    </location>
    <ligand>
        <name>Mg(2+)</name>
        <dbReference type="ChEBI" id="CHEBI:18420"/>
        <label>2</label>
    </ligand>
</feature>
<protein>
    <recommendedName>
        <fullName evidence="2">Thiamine-monophosphate kinase</fullName>
        <shortName evidence="2">TMP kinase</shortName>
        <shortName evidence="2">Thiamine-phosphate kinase</shortName>
        <ecNumber evidence="2">2.7.4.16</ecNumber>
    </recommendedName>
</protein>
<keyword evidence="2" id="KW-0479">Metal-binding</keyword>
<dbReference type="EC" id="2.7.4.16" evidence="2"/>
<feature type="binding site" evidence="2">
    <location>
        <position position="301"/>
    </location>
    <ligand>
        <name>substrate</name>
    </ligand>
</feature>
<feature type="binding site" evidence="2">
    <location>
        <position position="43"/>
    </location>
    <ligand>
        <name>Mg(2+)</name>
        <dbReference type="ChEBI" id="CHEBI:18420"/>
        <label>1</label>
    </ligand>
</feature>
<dbReference type="Gene3D" id="3.30.1330.10">
    <property type="entry name" value="PurM-like, N-terminal domain"/>
    <property type="match status" value="1"/>
</dbReference>
<comment type="miscellaneous">
    <text evidence="2">Reaction mechanism of ThiL seems to utilize a direct, inline transfer of the gamma-phosphate of ATP to TMP rather than a phosphorylated enzyme intermediate.</text>
</comment>
<evidence type="ECO:0000313" key="5">
    <source>
        <dbReference type="EMBL" id="WHP04641.1"/>
    </source>
</evidence>
<dbReference type="Proteomes" id="UP001229836">
    <property type="component" value="Chromosome"/>
</dbReference>
<dbReference type="SUPFAM" id="SSF55326">
    <property type="entry name" value="PurM N-terminal domain-like"/>
    <property type="match status" value="1"/>
</dbReference>
<comment type="pathway">
    <text evidence="2">Cofactor biosynthesis; thiamine diphosphate biosynthesis; thiamine diphosphate from thiamine phosphate: step 1/1.</text>
</comment>
<evidence type="ECO:0000256" key="2">
    <source>
        <dbReference type="HAMAP-Rule" id="MF_02128"/>
    </source>
</evidence>
<dbReference type="InterPro" id="IPR006283">
    <property type="entry name" value="ThiL-like"/>
</dbReference>
<dbReference type="InterPro" id="IPR036676">
    <property type="entry name" value="PurM-like_C_sf"/>
</dbReference>
<feature type="binding site" evidence="2">
    <location>
        <position position="71"/>
    </location>
    <ligand>
        <name>Mg(2+)</name>
        <dbReference type="ChEBI" id="CHEBI:18420"/>
        <label>4</label>
    </ligand>
</feature>
<dbReference type="Pfam" id="PF02769">
    <property type="entry name" value="AIRS_C"/>
    <property type="match status" value="1"/>
</dbReference>
<keyword evidence="2 5" id="KW-0418">Kinase</keyword>
<keyword evidence="2" id="KW-0547">Nucleotide-binding</keyword>
<dbReference type="RefSeq" id="WP_283266299.1">
    <property type="nucleotide sequence ID" value="NZ_CP125669.1"/>
</dbReference>
<name>A0ABY8S081_9GAMM</name>